<dbReference type="EMBL" id="BGPR01001525">
    <property type="protein sequence ID" value="GBM56053.1"/>
    <property type="molecule type" value="Genomic_DNA"/>
</dbReference>
<comment type="caution">
    <text evidence="1">The sequence shown here is derived from an EMBL/GenBank/DDBJ whole genome shotgun (WGS) entry which is preliminary data.</text>
</comment>
<reference evidence="1 2" key="1">
    <citation type="journal article" date="2019" name="Sci. Rep.">
        <title>Orb-weaving spider Araneus ventricosus genome elucidates the spidroin gene catalogue.</title>
        <authorList>
            <person name="Kono N."/>
            <person name="Nakamura H."/>
            <person name="Ohtoshi R."/>
            <person name="Moran D.A.P."/>
            <person name="Shinohara A."/>
            <person name="Yoshida Y."/>
            <person name="Fujiwara M."/>
            <person name="Mori M."/>
            <person name="Tomita M."/>
            <person name="Arakawa K."/>
        </authorList>
    </citation>
    <scope>NUCLEOTIDE SEQUENCE [LARGE SCALE GENOMIC DNA]</scope>
</reference>
<protein>
    <submittedName>
        <fullName evidence="1">Uncharacterized protein</fullName>
    </submittedName>
</protein>
<keyword evidence="2" id="KW-1185">Reference proteome</keyword>
<evidence type="ECO:0000313" key="1">
    <source>
        <dbReference type="EMBL" id="GBM56053.1"/>
    </source>
</evidence>
<sequence>MTPGRHRHTSQRTFEHLHQIECVQGPHILRIFGWNWVSYLEQFEFKCMLLENMSFDRQKFLEGRRLILYIYTLSHAGIRDGSFVESGLEPTPRPRFCYKVTAASR</sequence>
<dbReference type="AlphaFoldDB" id="A0A4Y2GR36"/>
<dbReference type="Proteomes" id="UP000499080">
    <property type="component" value="Unassembled WGS sequence"/>
</dbReference>
<evidence type="ECO:0000313" key="2">
    <source>
        <dbReference type="Proteomes" id="UP000499080"/>
    </source>
</evidence>
<organism evidence="1 2">
    <name type="scientific">Araneus ventricosus</name>
    <name type="common">Orbweaver spider</name>
    <name type="synonym">Epeira ventricosa</name>
    <dbReference type="NCBI Taxonomy" id="182803"/>
    <lineage>
        <taxon>Eukaryota</taxon>
        <taxon>Metazoa</taxon>
        <taxon>Ecdysozoa</taxon>
        <taxon>Arthropoda</taxon>
        <taxon>Chelicerata</taxon>
        <taxon>Arachnida</taxon>
        <taxon>Araneae</taxon>
        <taxon>Araneomorphae</taxon>
        <taxon>Entelegynae</taxon>
        <taxon>Araneoidea</taxon>
        <taxon>Araneidae</taxon>
        <taxon>Araneus</taxon>
    </lineage>
</organism>
<name>A0A4Y2GR36_ARAVE</name>
<gene>
    <name evidence="1" type="ORF">AVEN_34747_1</name>
</gene>
<proteinExistence type="predicted"/>
<accession>A0A4Y2GR36</accession>